<evidence type="ECO:0000313" key="1">
    <source>
        <dbReference type="EMBL" id="KAJ3546611.1"/>
    </source>
</evidence>
<dbReference type="EMBL" id="JANHOG010001018">
    <property type="protein sequence ID" value="KAJ3546611.1"/>
    <property type="molecule type" value="Genomic_DNA"/>
</dbReference>
<protein>
    <submittedName>
        <fullName evidence="1">Uncharacterized protein</fullName>
    </submittedName>
</protein>
<keyword evidence="2" id="KW-1185">Reference proteome</keyword>
<evidence type="ECO:0000313" key="2">
    <source>
        <dbReference type="Proteomes" id="UP001148662"/>
    </source>
</evidence>
<gene>
    <name evidence="1" type="ORF">NM688_g5496</name>
</gene>
<proteinExistence type="predicted"/>
<sequence length="95" mass="10743">MQHLSDGRIRRLYAEVRDAGGCSQCSHDGGFRGVVLASDRELLKTLGLREDKNEFLDEILREVRRGSHDELAEVAWTYERAGEHELAEGDKVAFV</sequence>
<name>A0ACC1SU92_9APHY</name>
<organism evidence="1 2">
    <name type="scientific">Phlebia brevispora</name>
    <dbReference type="NCBI Taxonomy" id="194682"/>
    <lineage>
        <taxon>Eukaryota</taxon>
        <taxon>Fungi</taxon>
        <taxon>Dikarya</taxon>
        <taxon>Basidiomycota</taxon>
        <taxon>Agaricomycotina</taxon>
        <taxon>Agaricomycetes</taxon>
        <taxon>Polyporales</taxon>
        <taxon>Meruliaceae</taxon>
        <taxon>Phlebia</taxon>
    </lineage>
</organism>
<accession>A0ACC1SU92</accession>
<comment type="caution">
    <text evidence="1">The sequence shown here is derived from an EMBL/GenBank/DDBJ whole genome shotgun (WGS) entry which is preliminary data.</text>
</comment>
<dbReference type="Proteomes" id="UP001148662">
    <property type="component" value="Unassembled WGS sequence"/>
</dbReference>
<reference evidence="1" key="1">
    <citation type="submission" date="2022-07" db="EMBL/GenBank/DDBJ databases">
        <title>Genome Sequence of Phlebia brevispora.</title>
        <authorList>
            <person name="Buettner E."/>
        </authorList>
    </citation>
    <scope>NUCLEOTIDE SEQUENCE</scope>
    <source>
        <strain evidence="1">MPL23</strain>
    </source>
</reference>